<dbReference type="EMBL" id="MU154569">
    <property type="protein sequence ID" value="KAF9494691.1"/>
    <property type="molecule type" value="Genomic_DNA"/>
</dbReference>
<gene>
    <name evidence="2" type="ORF">BDN71DRAFT_930235</name>
</gene>
<feature type="region of interest" description="Disordered" evidence="1">
    <location>
        <begin position="130"/>
        <end position="157"/>
    </location>
</feature>
<evidence type="ECO:0000313" key="2">
    <source>
        <dbReference type="EMBL" id="KAF9494691.1"/>
    </source>
</evidence>
<accession>A0A9P6D6J3</accession>
<proteinExistence type="predicted"/>
<name>A0A9P6D6J3_PLEER</name>
<evidence type="ECO:0000256" key="1">
    <source>
        <dbReference type="SAM" id="MobiDB-lite"/>
    </source>
</evidence>
<dbReference type="Proteomes" id="UP000807025">
    <property type="component" value="Unassembled WGS sequence"/>
</dbReference>
<feature type="compositionally biased region" description="Basic and acidic residues" evidence="1">
    <location>
        <begin position="135"/>
        <end position="147"/>
    </location>
</feature>
<comment type="caution">
    <text evidence="2">The sequence shown here is derived from an EMBL/GenBank/DDBJ whole genome shotgun (WGS) entry which is preliminary data.</text>
</comment>
<feature type="region of interest" description="Disordered" evidence="1">
    <location>
        <begin position="43"/>
        <end position="69"/>
    </location>
</feature>
<keyword evidence="3" id="KW-1185">Reference proteome</keyword>
<protein>
    <submittedName>
        <fullName evidence="2">Uncharacterized protein</fullName>
    </submittedName>
</protein>
<reference evidence="2" key="1">
    <citation type="submission" date="2020-11" db="EMBL/GenBank/DDBJ databases">
        <authorList>
            <consortium name="DOE Joint Genome Institute"/>
            <person name="Ahrendt S."/>
            <person name="Riley R."/>
            <person name="Andreopoulos W."/>
            <person name="Labutti K."/>
            <person name="Pangilinan J."/>
            <person name="Ruiz-Duenas F.J."/>
            <person name="Barrasa J.M."/>
            <person name="Sanchez-Garcia M."/>
            <person name="Camarero S."/>
            <person name="Miyauchi S."/>
            <person name="Serrano A."/>
            <person name="Linde D."/>
            <person name="Babiker R."/>
            <person name="Drula E."/>
            <person name="Ayuso-Fernandez I."/>
            <person name="Pacheco R."/>
            <person name="Padilla G."/>
            <person name="Ferreira P."/>
            <person name="Barriuso J."/>
            <person name="Kellner H."/>
            <person name="Castanera R."/>
            <person name="Alfaro M."/>
            <person name="Ramirez L."/>
            <person name="Pisabarro A.G."/>
            <person name="Kuo A."/>
            <person name="Tritt A."/>
            <person name="Lipzen A."/>
            <person name="He G."/>
            <person name="Yan M."/>
            <person name="Ng V."/>
            <person name="Cullen D."/>
            <person name="Martin F."/>
            <person name="Rosso M.-N."/>
            <person name="Henrissat B."/>
            <person name="Hibbett D."/>
            <person name="Martinez A.T."/>
            <person name="Grigoriev I.V."/>
        </authorList>
    </citation>
    <scope>NUCLEOTIDE SEQUENCE</scope>
    <source>
        <strain evidence="2">ATCC 90797</strain>
    </source>
</reference>
<evidence type="ECO:0000313" key="3">
    <source>
        <dbReference type="Proteomes" id="UP000807025"/>
    </source>
</evidence>
<dbReference type="AlphaFoldDB" id="A0A9P6D6J3"/>
<organism evidence="2 3">
    <name type="scientific">Pleurotus eryngii</name>
    <name type="common">Boletus of the steppes</name>
    <dbReference type="NCBI Taxonomy" id="5323"/>
    <lineage>
        <taxon>Eukaryota</taxon>
        <taxon>Fungi</taxon>
        <taxon>Dikarya</taxon>
        <taxon>Basidiomycota</taxon>
        <taxon>Agaricomycotina</taxon>
        <taxon>Agaricomycetes</taxon>
        <taxon>Agaricomycetidae</taxon>
        <taxon>Agaricales</taxon>
        <taxon>Pleurotineae</taxon>
        <taxon>Pleurotaceae</taxon>
        <taxon>Pleurotus</taxon>
    </lineage>
</organism>
<sequence length="157" mass="17571">MHMHCLDPIPRRRCPRRSVLLLQPFHAERTSSRIKSCPIIVPPPSLPSLPTPSTTNATPHPGSTRRRLVDSREAPHHIIISSYHPISRCKTHWTTGVPLDTAYPPHERIPGDEPGPRECVRSCGYGYGAGSGSRGHRESGVWPESEHRRRGMHLPPL</sequence>
<feature type="compositionally biased region" description="Basic residues" evidence="1">
    <location>
        <begin position="148"/>
        <end position="157"/>
    </location>
</feature>